<protein>
    <submittedName>
        <fullName evidence="2">Uncharacterized protein</fullName>
    </submittedName>
</protein>
<evidence type="ECO:0000256" key="1">
    <source>
        <dbReference type="SAM" id="MobiDB-lite"/>
    </source>
</evidence>
<feature type="region of interest" description="Disordered" evidence="1">
    <location>
        <begin position="50"/>
        <end position="69"/>
    </location>
</feature>
<proteinExistence type="predicted"/>
<feature type="compositionally biased region" description="Basic and acidic residues" evidence="1">
    <location>
        <begin position="354"/>
        <end position="367"/>
    </location>
</feature>
<feature type="compositionally biased region" description="Low complexity" evidence="1">
    <location>
        <begin position="291"/>
        <end position="324"/>
    </location>
</feature>
<gene>
    <name evidence="2" type="ORF">NE237_012232</name>
</gene>
<feature type="compositionally biased region" description="Basic and acidic residues" evidence="1">
    <location>
        <begin position="389"/>
        <end position="403"/>
    </location>
</feature>
<feature type="region of interest" description="Disordered" evidence="1">
    <location>
        <begin position="219"/>
        <end position="403"/>
    </location>
</feature>
<accession>A0A9Q0H1G2</accession>
<name>A0A9Q0H1G2_9MAGN</name>
<dbReference type="AlphaFoldDB" id="A0A9Q0H1G2"/>
<feature type="region of interest" description="Disordered" evidence="1">
    <location>
        <begin position="896"/>
        <end position="928"/>
    </location>
</feature>
<dbReference type="OrthoDB" id="1681423at2759"/>
<organism evidence="2 3">
    <name type="scientific">Protea cynaroides</name>
    <dbReference type="NCBI Taxonomy" id="273540"/>
    <lineage>
        <taxon>Eukaryota</taxon>
        <taxon>Viridiplantae</taxon>
        <taxon>Streptophyta</taxon>
        <taxon>Embryophyta</taxon>
        <taxon>Tracheophyta</taxon>
        <taxon>Spermatophyta</taxon>
        <taxon>Magnoliopsida</taxon>
        <taxon>Proteales</taxon>
        <taxon>Proteaceae</taxon>
        <taxon>Protea</taxon>
    </lineage>
</organism>
<feature type="compositionally biased region" description="Polar residues" evidence="1">
    <location>
        <begin position="220"/>
        <end position="256"/>
    </location>
</feature>
<comment type="caution">
    <text evidence="2">The sequence shown here is derived from an EMBL/GenBank/DDBJ whole genome shotgun (WGS) entry which is preliminary data.</text>
</comment>
<feature type="compositionally biased region" description="Polar residues" evidence="1">
    <location>
        <begin position="50"/>
        <end position="59"/>
    </location>
</feature>
<feature type="region of interest" description="Disordered" evidence="1">
    <location>
        <begin position="958"/>
        <end position="996"/>
    </location>
</feature>
<feature type="compositionally biased region" description="Basic and acidic residues" evidence="1">
    <location>
        <begin position="913"/>
        <end position="928"/>
    </location>
</feature>
<keyword evidence="3" id="KW-1185">Reference proteome</keyword>
<dbReference type="EMBL" id="JAMYWD010000011">
    <property type="protein sequence ID" value="KAJ4955449.1"/>
    <property type="molecule type" value="Genomic_DNA"/>
</dbReference>
<sequence length="1014" mass="111852">MSSQNIFQKSGTITKNQLKPLKKIITPSQLQPCGDCTVWIVDMGNEMGNQNVSGMQEQDGTMLEASKESVEVSVASINATGEDANRQVSSPKGDSHEYNIGFASQDSSGAEQDKTEIQDPEGSSKAPMGTDNHNGIDGGMQSVSSIEDGEFHQPTSAPPEENLARSRDNQIRRQASNGKEGEETLTLSPDTKSTVCHPISMELEIIKSDQHESAIAHTELSVSSSEYQKTIEHTSLPSEENLCRTNENQTESQQSVGGEREETRNPSVDSKSRVPNPQSVELKTVTNQHKSSISEPSIPLSENGDSNKNGGSPSDDNSSTTNDNQVQRQASIGGEGEDARNSSIDSKSRVHNPKAQELETLKSDKQKSTVAHTELSVGARSKLLGSNEDIPRSSKPQDYEGKRHKLEDEVAHSLEEIYIPHFHTKVEKIGEDMRMQNMASQDKEVVDISITNGVNSEIINGIEVENTNNGIEAKNRCTITPTPEVENIGNEEKELTSSNSFGYGRDSRVSQSEAVFLTESIDSFQIEASEPECKYIVLTNNRKMIENGSESEQKGYDSNITLLSEGLLEESNANEMNNCQSEYVIVGSDHGEERKQSELCDSYKSMIQSGRQIDDENRILDVFKFDMLDSNQSLISEESCEELEGETKMVVVGIVPTESILTDSNHGEGKLLTSSSSSLDPTPNKVIIEAMEKIEDADLIRKVQEGRETIDSSLSQLHPIEVEETFLPQEKWFCTKGQVSAVANCIPDSKETDSIPEVEIHSEVSKLPNLDFEFLPESNHTPLLSPEKTAKGEEFEVFDIQLGKQLRATDKVSVVLSCGSETLLNTERLTTDSTPENINFHVDVIRSLSFDFELPLEERIEESDQTPLLSQERTANGDVFQLKCCGSKTLANRVDVNIENPDAGTESSALGPGKEKSERDQLPHEKMSTEKQVIALRRTSSEKLTPLLDFLKDEEKYANESEKKNKGTVAKKSVQDGWSLSTEKDTATSHRVRAKRKPKYSLFSNCMGCTDAMP</sequence>
<feature type="region of interest" description="Disordered" evidence="1">
    <location>
        <begin position="74"/>
        <end position="193"/>
    </location>
</feature>
<evidence type="ECO:0000313" key="3">
    <source>
        <dbReference type="Proteomes" id="UP001141806"/>
    </source>
</evidence>
<dbReference type="Proteomes" id="UP001141806">
    <property type="component" value="Unassembled WGS sequence"/>
</dbReference>
<reference evidence="2" key="1">
    <citation type="journal article" date="2023" name="Plant J.">
        <title>The genome of the king protea, Protea cynaroides.</title>
        <authorList>
            <person name="Chang J."/>
            <person name="Duong T.A."/>
            <person name="Schoeman C."/>
            <person name="Ma X."/>
            <person name="Roodt D."/>
            <person name="Barker N."/>
            <person name="Li Z."/>
            <person name="Van de Peer Y."/>
            <person name="Mizrachi E."/>
        </authorList>
    </citation>
    <scope>NUCLEOTIDE SEQUENCE</scope>
    <source>
        <tissue evidence="2">Young leaves</tissue>
    </source>
</reference>
<feature type="compositionally biased region" description="Polar residues" evidence="1">
    <location>
        <begin position="265"/>
        <end position="290"/>
    </location>
</feature>
<evidence type="ECO:0000313" key="2">
    <source>
        <dbReference type="EMBL" id="KAJ4955449.1"/>
    </source>
</evidence>
<feature type="compositionally biased region" description="Basic and acidic residues" evidence="1">
    <location>
        <begin position="162"/>
        <end position="171"/>
    </location>
</feature>